<accession>A0A381MZ95</accession>
<proteinExistence type="predicted"/>
<gene>
    <name evidence="1" type="ORF">METZ01_LOCUS495</name>
</gene>
<protein>
    <submittedName>
        <fullName evidence="1">Uncharacterized protein</fullName>
    </submittedName>
</protein>
<dbReference type="EMBL" id="UINC01000027">
    <property type="protein sequence ID" value="SUZ47641.1"/>
    <property type="molecule type" value="Genomic_DNA"/>
</dbReference>
<reference evidence="1" key="1">
    <citation type="submission" date="2018-05" db="EMBL/GenBank/DDBJ databases">
        <authorList>
            <person name="Lanie J.A."/>
            <person name="Ng W.-L."/>
            <person name="Kazmierczak K.M."/>
            <person name="Andrzejewski T.M."/>
            <person name="Davidsen T.M."/>
            <person name="Wayne K.J."/>
            <person name="Tettelin H."/>
            <person name="Glass J.I."/>
            <person name="Rusch D."/>
            <person name="Podicherti R."/>
            <person name="Tsui H.-C.T."/>
            <person name="Winkler M.E."/>
        </authorList>
    </citation>
    <scope>NUCLEOTIDE SEQUENCE</scope>
</reference>
<evidence type="ECO:0000313" key="1">
    <source>
        <dbReference type="EMBL" id="SUZ47641.1"/>
    </source>
</evidence>
<dbReference type="AlphaFoldDB" id="A0A381MZ95"/>
<organism evidence="1">
    <name type="scientific">marine metagenome</name>
    <dbReference type="NCBI Taxonomy" id="408172"/>
    <lineage>
        <taxon>unclassified sequences</taxon>
        <taxon>metagenomes</taxon>
        <taxon>ecological metagenomes</taxon>
    </lineage>
</organism>
<name>A0A381MZ95_9ZZZZ</name>
<sequence length="54" mass="5742">METLHWPPNFISITTMGSPVFDDSISIDSNEIGSSTPDDFSAFIIASLAANLPA</sequence>